<dbReference type="PROSITE" id="PS50865">
    <property type="entry name" value="ZF_MYND_2"/>
    <property type="match status" value="1"/>
</dbReference>
<evidence type="ECO:0000313" key="7">
    <source>
        <dbReference type="EMBL" id="KAK7685948.1"/>
    </source>
</evidence>
<keyword evidence="1" id="KW-0479">Metal-binding</keyword>
<dbReference type="AlphaFoldDB" id="A0AAW0FY08"/>
<evidence type="ECO:0000256" key="4">
    <source>
        <dbReference type="PROSITE-ProRule" id="PRU00134"/>
    </source>
</evidence>
<sequence>MPRITRENLAEVVDGIDWDFLQKFVEVGGKQKAELDRLSKRPPSSSSHASLEEQINSRCQTALIGFKMQEMAGGGLTARGPGAGRFPPVQGGMLDCLNQLKKIVIDDYNASQRSQRTVNYKKIPVLLKRVRSLLRIFYDCQIGQKAHPDLLLCDWPQVFDVGLELHKIALYLSLDRPRLLAVMDGAGAEFETFVLEDPFDVGQYRLIAQALQEAVAKDEEADDDDRMDAGEVESKAGGDLAAHLMGWFYGDLHTALILNEPDGNEKEKKWARKAMKRLVFWSTNHVMRDVVGDSLTDAMKPIYWYKEPLIRFCQAGGMAALIGDWVNSSCQVLCEETLKDLPDECWENQTKKSLAAITKELQYKVAHESSEIVVTPIFVNAMYNMYRHYGISPFSSAGRQEGRDDPVLFYYLQHRIKKEGLGMNTKSDWRKLLQNYVDIPKSAERRYHWENCTISIKWDCLEFYGCNNPACPEKKALMDLRKRRVRGVRVKEVEDRLDKWGSRCPACSACGETAYCSPTCQKEHWPTHKPICVKKRKDRKK</sequence>
<evidence type="ECO:0000259" key="6">
    <source>
        <dbReference type="PROSITE" id="PS50865"/>
    </source>
</evidence>
<evidence type="ECO:0000256" key="1">
    <source>
        <dbReference type="ARBA" id="ARBA00022723"/>
    </source>
</evidence>
<proteinExistence type="predicted"/>
<reference evidence="7 8" key="1">
    <citation type="submission" date="2022-09" db="EMBL/GenBank/DDBJ databases">
        <authorList>
            <person name="Palmer J.M."/>
        </authorList>
    </citation>
    <scope>NUCLEOTIDE SEQUENCE [LARGE SCALE GENOMIC DNA]</scope>
    <source>
        <strain evidence="7 8">DSM 7382</strain>
    </source>
</reference>
<feature type="region of interest" description="Disordered" evidence="5">
    <location>
        <begin position="35"/>
        <end position="54"/>
    </location>
</feature>
<protein>
    <recommendedName>
        <fullName evidence="6">MYND-type domain-containing protein</fullName>
    </recommendedName>
</protein>
<dbReference type="EMBL" id="JASBNA010000018">
    <property type="protein sequence ID" value="KAK7685948.1"/>
    <property type="molecule type" value="Genomic_DNA"/>
</dbReference>
<dbReference type="Gene3D" id="6.10.140.2220">
    <property type="match status" value="1"/>
</dbReference>
<keyword evidence="2 4" id="KW-0863">Zinc-finger</keyword>
<dbReference type="SUPFAM" id="SSF144232">
    <property type="entry name" value="HIT/MYND zinc finger-like"/>
    <property type="match status" value="1"/>
</dbReference>
<evidence type="ECO:0000256" key="2">
    <source>
        <dbReference type="ARBA" id="ARBA00022771"/>
    </source>
</evidence>
<accession>A0AAW0FY08</accession>
<dbReference type="InterPro" id="IPR002893">
    <property type="entry name" value="Znf_MYND"/>
</dbReference>
<organism evidence="7 8">
    <name type="scientific">Cerrena zonata</name>
    <dbReference type="NCBI Taxonomy" id="2478898"/>
    <lineage>
        <taxon>Eukaryota</taxon>
        <taxon>Fungi</taxon>
        <taxon>Dikarya</taxon>
        <taxon>Basidiomycota</taxon>
        <taxon>Agaricomycotina</taxon>
        <taxon>Agaricomycetes</taxon>
        <taxon>Polyporales</taxon>
        <taxon>Cerrenaceae</taxon>
        <taxon>Cerrena</taxon>
    </lineage>
</organism>
<feature type="domain" description="MYND-type" evidence="6">
    <location>
        <begin position="507"/>
        <end position="532"/>
    </location>
</feature>
<dbReference type="GO" id="GO:0008270">
    <property type="term" value="F:zinc ion binding"/>
    <property type="evidence" value="ECO:0007669"/>
    <property type="project" value="UniProtKB-KW"/>
</dbReference>
<evidence type="ECO:0000256" key="3">
    <source>
        <dbReference type="ARBA" id="ARBA00022833"/>
    </source>
</evidence>
<dbReference type="Pfam" id="PF01753">
    <property type="entry name" value="zf-MYND"/>
    <property type="match status" value="1"/>
</dbReference>
<name>A0AAW0FY08_9APHY</name>
<evidence type="ECO:0000313" key="8">
    <source>
        <dbReference type="Proteomes" id="UP001385951"/>
    </source>
</evidence>
<comment type="caution">
    <text evidence="7">The sequence shown here is derived from an EMBL/GenBank/DDBJ whole genome shotgun (WGS) entry which is preliminary data.</text>
</comment>
<evidence type="ECO:0000256" key="5">
    <source>
        <dbReference type="SAM" id="MobiDB-lite"/>
    </source>
</evidence>
<gene>
    <name evidence="7" type="ORF">QCA50_010758</name>
</gene>
<dbReference type="Proteomes" id="UP001385951">
    <property type="component" value="Unassembled WGS sequence"/>
</dbReference>
<keyword evidence="3" id="KW-0862">Zinc</keyword>
<keyword evidence="8" id="KW-1185">Reference proteome</keyword>